<dbReference type="EMBL" id="JAUSWO010000001">
    <property type="protein sequence ID" value="MDQ0513975.1"/>
    <property type="molecule type" value="Genomic_DNA"/>
</dbReference>
<organism evidence="3 4">
    <name type="scientific">Mycoplasmoides fastidiosum</name>
    <dbReference type="NCBI Taxonomy" id="92758"/>
    <lineage>
        <taxon>Bacteria</taxon>
        <taxon>Bacillati</taxon>
        <taxon>Mycoplasmatota</taxon>
        <taxon>Mycoplasmoidales</taxon>
        <taxon>Mycoplasmoidaceae</taxon>
        <taxon>Mycoplasmoides</taxon>
    </lineage>
</organism>
<keyword evidence="4" id="KW-1185">Reference proteome</keyword>
<protein>
    <recommendedName>
        <fullName evidence="5">Lipoprotein</fullName>
    </recommendedName>
</protein>
<proteinExistence type="predicted"/>
<feature type="signal peptide" evidence="2">
    <location>
        <begin position="1"/>
        <end position="28"/>
    </location>
</feature>
<comment type="caution">
    <text evidence="3">The sequence shown here is derived from an EMBL/GenBank/DDBJ whole genome shotgun (WGS) entry which is preliminary data.</text>
</comment>
<evidence type="ECO:0000256" key="2">
    <source>
        <dbReference type="SAM" id="SignalP"/>
    </source>
</evidence>
<reference evidence="3" key="1">
    <citation type="submission" date="2023-07" db="EMBL/GenBank/DDBJ databases">
        <title>Genomic Encyclopedia of Type Strains, Phase IV (KMG-IV): sequencing the most valuable type-strain genomes for metagenomic binning, comparative biology and taxonomic classification.</title>
        <authorList>
            <person name="Goeker M."/>
        </authorList>
    </citation>
    <scope>NUCLEOTIDE SEQUENCE [LARGE SCALE GENOMIC DNA]</scope>
    <source>
        <strain evidence="3">DSM 21204</strain>
    </source>
</reference>
<evidence type="ECO:0000313" key="4">
    <source>
        <dbReference type="Proteomes" id="UP001240643"/>
    </source>
</evidence>
<feature type="chain" id="PRO_5045370639" description="Lipoprotein" evidence="2">
    <location>
        <begin position="29"/>
        <end position="708"/>
    </location>
</feature>
<feature type="compositionally biased region" description="Low complexity" evidence="1">
    <location>
        <begin position="35"/>
        <end position="66"/>
    </location>
</feature>
<dbReference type="RefSeq" id="WP_256547331.1">
    <property type="nucleotide sequence ID" value="NZ_CP101809.1"/>
</dbReference>
<dbReference type="Proteomes" id="UP001240643">
    <property type="component" value="Unassembled WGS sequence"/>
</dbReference>
<name>A0ABU0LZF9_9BACT</name>
<feature type="region of interest" description="Disordered" evidence="1">
    <location>
        <begin position="35"/>
        <end position="75"/>
    </location>
</feature>
<evidence type="ECO:0000256" key="1">
    <source>
        <dbReference type="SAM" id="MobiDB-lite"/>
    </source>
</evidence>
<gene>
    <name evidence="3" type="ORF">J2Z62_000413</name>
</gene>
<keyword evidence="2" id="KW-0732">Signal</keyword>
<evidence type="ECO:0008006" key="5">
    <source>
        <dbReference type="Google" id="ProtNLM"/>
    </source>
</evidence>
<dbReference type="PROSITE" id="PS51257">
    <property type="entry name" value="PROKAR_LIPOPROTEIN"/>
    <property type="match status" value="1"/>
</dbReference>
<accession>A0ABU0LZF9</accession>
<sequence>MKKFNLLKKNKLWLASLGLATTGSLVLAACASNNTTPSNNSNNTNNNSGQSNQNNTDETTNNQTPEPSTPTVPQATETQLAAARTLLQNEQIKTVLTNNKNFALAKIEANLLTVNEVGTFSQETVKDAKAALGETNAAVVSDVSGTNAQNASVMALINTLESQLKAAETKATVVPADKKDQFNAAVSAVKTQATNLLTKLNALPTTASAETNVLNAAKKGFEEALKTYSTATAATLTTTWTALKKAHEEYQAKLNEVTPKLIDAQKSGFDLDQATSELETFINTDVATFLSDATDGSKHSSVLNALVAKVRTSVLGTPGYDLWVAGDAPKGIETGDNKKPSTQLYAIVVGLANQTAAWNSLNDAVKTLTFNQNLSLDVASAVNVLALHLTIPVPVDVSRLNAYLTLDQSNVVKILHATDTNIATTLETLAKGVNQYATLLSGTGTDTLVQKLTTLETAVTDDARKAKVTALKTAAEGLVTKFATFKTEWDKLQPTLWTTTGTTTTYPLLESAANLNQLIGLANHYDDVLQVVGQAQSLRALVTQITTAVKAVPSDMSQATQQAPLMHALQQIITDVSATSDNSFGKALTEFATETGWTGTNKTSAEALAKSTTADSTTTKTGLIYTDLVEGVAATTGDSATPAKLSFTQLKTELEKLQTGTNKKLEEVLGLLNQQLKPSDGSQTTRLNNHLAAMFNNGDVLPKSEMHN</sequence>
<evidence type="ECO:0000313" key="3">
    <source>
        <dbReference type="EMBL" id="MDQ0513975.1"/>
    </source>
</evidence>